<keyword evidence="1" id="KW-1133">Transmembrane helix</keyword>
<dbReference type="PANTHER" id="PTHR14859">
    <property type="entry name" value="CALCOFLUOR WHITE HYPERSENSITIVE PROTEIN PRECURSOR"/>
    <property type="match status" value="1"/>
</dbReference>
<dbReference type="GO" id="GO:0004519">
    <property type="term" value="F:endonuclease activity"/>
    <property type="evidence" value="ECO:0007669"/>
    <property type="project" value="UniProtKB-KW"/>
</dbReference>
<dbReference type="EMBL" id="RJUG01000004">
    <property type="protein sequence ID" value="ROI07851.1"/>
    <property type="molecule type" value="Genomic_DNA"/>
</dbReference>
<name>A0A3N0WT34_9FLAO</name>
<dbReference type="GO" id="GO:0016020">
    <property type="term" value="C:membrane"/>
    <property type="evidence" value="ECO:0007669"/>
    <property type="project" value="GOC"/>
</dbReference>
<keyword evidence="3" id="KW-0540">Nuclease</keyword>
<accession>A0A3N0WT34</accession>
<dbReference type="AlphaFoldDB" id="A0A3N0WT34"/>
<sequence>MKIIRFFSTLFHAGVLILLLATSLNAVVPPQKFPYLNLLSLAFPVLMILNILLCLWWIVRGKERAIIFIAVSLLLIKPTGRWLNWNPKSTENGNVKVVSFNIKGGHSGLEKVYDYLKNQDADIVFGQEFGEEFDIPGFQNKVVDYPIVAINSKYKILKTGKIATSGNGNSFYADIDVNGKTVRCINLYLTPFAFDKKKVKPSEDLETNKTKIRYVLKRLVPTFKEHQPEVADIRQAVLDSPYPVLLAGDFNAVPNSYEYYQVSSVLDDAFVKVGRGSSTSFHDYKFPIRIDYFFSSKEVEPISYRVDRSVKISDHYPVIATFKIN</sequence>
<keyword evidence="1" id="KW-0472">Membrane</keyword>
<dbReference type="Pfam" id="PF03372">
    <property type="entry name" value="Exo_endo_phos"/>
    <property type="match status" value="1"/>
</dbReference>
<dbReference type="InterPro" id="IPR005135">
    <property type="entry name" value="Endo/exonuclease/phosphatase"/>
</dbReference>
<dbReference type="Gene3D" id="3.60.10.10">
    <property type="entry name" value="Endonuclease/exonuclease/phosphatase"/>
    <property type="match status" value="1"/>
</dbReference>
<keyword evidence="3" id="KW-0255">Endonuclease</keyword>
<gene>
    <name evidence="3" type="ORF">EGI11_09245</name>
</gene>
<dbReference type="GO" id="GO:0006506">
    <property type="term" value="P:GPI anchor biosynthetic process"/>
    <property type="evidence" value="ECO:0007669"/>
    <property type="project" value="TreeGrafter"/>
</dbReference>
<dbReference type="PANTHER" id="PTHR14859:SF1">
    <property type="entry name" value="PGAP2-INTERACTING PROTEIN"/>
    <property type="match status" value="1"/>
</dbReference>
<protein>
    <submittedName>
        <fullName evidence="3">AP endonuclease</fullName>
    </submittedName>
</protein>
<evidence type="ECO:0000313" key="3">
    <source>
        <dbReference type="EMBL" id="ROI07851.1"/>
    </source>
</evidence>
<feature type="transmembrane region" description="Helical" evidence="1">
    <location>
        <begin position="36"/>
        <end position="58"/>
    </location>
</feature>
<organism evidence="3 4">
    <name type="scientific">Kaistella daneshvariae</name>
    <dbReference type="NCBI Taxonomy" id="2487074"/>
    <lineage>
        <taxon>Bacteria</taxon>
        <taxon>Pseudomonadati</taxon>
        <taxon>Bacteroidota</taxon>
        <taxon>Flavobacteriia</taxon>
        <taxon>Flavobacteriales</taxon>
        <taxon>Weeksellaceae</taxon>
        <taxon>Chryseobacterium group</taxon>
        <taxon>Kaistella</taxon>
    </lineage>
</organism>
<proteinExistence type="predicted"/>
<dbReference type="InterPro" id="IPR051916">
    <property type="entry name" value="GPI-anchor_lipid_remodeler"/>
</dbReference>
<dbReference type="CDD" id="cd09084">
    <property type="entry name" value="EEP-2"/>
    <property type="match status" value="1"/>
</dbReference>
<dbReference type="RefSeq" id="WP_123266166.1">
    <property type="nucleotide sequence ID" value="NZ_RJUG01000004.1"/>
</dbReference>
<feature type="domain" description="Endonuclease/exonuclease/phosphatase" evidence="2">
    <location>
        <begin position="98"/>
        <end position="315"/>
    </location>
</feature>
<dbReference type="SUPFAM" id="SSF56219">
    <property type="entry name" value="DNase I-like"/>
    <property type="match status" value="1"/>
</dbReference>
<evidence type="ECO:0000313" key="4">
    <source>
        <dbReference type="Proteomes" id="UP000270224"/>
    </source>
</evidence>
<dbReference type="InterPro" id="IPR036691">
    <property type="entry name" value="Endo/exonu/phosph_ase_sf"/>
</dbReference>
<dbReference type="OrthoDB" id="635146at2"/>
<keyword evidence="1" id="KW-0812">Transmembrane</keyword>
<evidence type="ECO:0000256" key="1">
    <source>
        <dbReference type="SAM" id="Phobius"/>
    </source>
</evidence>
<comment type="caution">
    <text evidence="3">The sequence shown here is derived from an EMBL/GenBank/DDBJ whole genome shotgun (WGS) entry which is preliminary data.</text>
</comment>
<evidence type="ECO:0000259" key="2">
    <source>
        <dbReference type="Pfam" id="PF03372"/>
    </source>
</evidence>
<keyword evidence="3" id="KW-0378">Hydrolase</keyword>
<reference evidence="4" key="1">
    <citation type="submission" date="2018-11" db="EMBL/GenBank/DDBJ databases">
        <title>Proposal to divide the Flavobacteriaceae and reorganize its genera based on Amino Acid Identity values calculated from whole genome sequences.</title>
        <authorList>
            <person name="Nicholson A.C."/>
            <person name="Gulvik C.A."/>
            <person name="Whitney A.M."/>
            <person name="Humrighouse B.W."/>
            <person name="Bell M."/>
            <person name="Holmens B."/>
            <person name="Steigerwalt A."/>
            <person name="Villarma A."/>
            <person name="Sheth M."/>
            <person name="Batra D."/>
            <person name="Pryor J."/>
            <person name="Bernardet J.-F."/>
            <person name="Hugo C."/>
            <person name="Kampfer P."/>
            <person name="Newman J."/>
            <person name="Mcquiston J.R."/>
        </authorList>
    </citation>
    <scope>NUCLEOTIDE SEQUENCE [LARGE SCALE GENOMIC DNA]</scope>
    <source>
        <strain evidence="4">H3056</strain>
    </source>
</reference>
<dbReference type="Proteomes" id="UP000270224">
    <property type="component" value="Unassembled WGS sequence"/>
</dbReference>